<keyword evidence="3" id="KW-1185">Reference proteome</keyword>
<dbReference type="eggNOG" id="COG0457">
    <property type="taxonomic scope" value="Bacteria"/>
</dbReference>
<dbReference type="AlphaFoldDB" id="A2SMN9"/>
<proteinExistence type="predicted"/>
<dbReference type="EMBL" id="CP000556">
    <property type="protein sequence ID" value="ABM96828.1"/>
    <property type="molecule type" value="Genomic_DNA"/>
</dbReference>
<reference evidence="2 3" key="1">
    <citation type="journal article" date="2007" name="J. Bacteriol.">
        <title>Whole-genome analysis of the methyl tert-butyl ether-degrading beta-proteobacterium Methylibium petroleiphilum PM1.</title>
        <authorList>
            <person name="Kane S.R."/>
            <person name="Chakicherla A.Y."/>
            <person name="Chain P.S.G."/>
            <person name="Schmidt R."/>
            <person name="Shin M.W."/>
            <person name="Legler T.C."/>
            <person name="Scow K.M."/>
            <person name="Larimer F.W."/>
            <person name="Lucas S.M."/>
            <person name="Richardson P.M."/>
            <person name="Hristova K.R."/>
        </authorList>
    </citation>
    <scope>NUCLEOTIDE SEQUENCE [LARGE SCALE GENOMIC DNA]</scope>
    <source>
        <strain evidence="3">ATCC BAA-1232 / LMG 22953 / PM1</strain>
        <plasmid evidence="2 3">RPME01</plasmid>
    </source>
</reference>
<gene>
    <name evidence="2" type="ordered locus">Mpe_B0049</name>
</gene>
<dbReference type="RefSeq" id="WP_011831445.1">
    <property type="nucleotide sequence ID" value="NC_008826.1"/>
</dbReference>
<evidence type="ECO:0000313" key="3">
    <source>
        <dbReference type="Proteomes" id="UP000000366"/>
    </source>
</evidence>
<geneLocation type="plasmid" evidence="2 3">
    <name>RPME01</name>
</geneLocation>
<dbReference type="Proteomes" id="UP000000366">
    <property type="component" value="Plasmid RPME01"/>
</dbReference>
<accession>A2SMN9</accession>
<dbReference type="HOGENOM" id="CLU_065573_0_0_4"/>
<organism evidence="2 3">
    <name type="scientific">Methylibium petroleiphilum (strain ATCC BAA-1232 / LMG 22953 / PM1)</name>
    <dbReference type="NCBI Taxonomy" id="420662"/>
    <lineage>
        <taxon>Bacteria</taxon>
        <taxon>Pseudomonadati</taxon>
        <taxon>Pseudomonadota</taxon>
        <taxon>Betaproteobacteria</taxon>
        <taxon>Burkholderiales</taxon>
        <taxon>Sphaerotilaceae</taxon>
        <taxon>Methylibium</taxon>
    </lineage>
</organism>
<name>A2SMN9_METPP</name>
<dbReference type="Pfam" id="PF14020">
    <property type="entry name" value="DUF4236"/>
    <property type="match status" value="1"/>
</dbReference>
<sequence>MALRFRKTFKLAPGVRWTISGSGSSWSFGPRGASISVGKRGVYANYSIPGTGLSYRERLGGRSETPSAQLGPPQTTKVSLTCGIDDEGVLSFTDGAGMPLSEAVVEAAKKQNRDAILALIQRKCDELNDQVEALGRLHHDTPDSRVKPKFEPQRINLVAPERPTLRVPTFLEGLRKSVRLAIQEENDRALARFEGDTEEFERQRRAFYAAETKRRVLVEQLIYQDVQAMEDFLEANLQDIVWPRETQVAVDIGDGGLTVQLDVDLPEIENMPTKSAAVPARGLKLSVKELPAAKVRRLYADHVHGIVFRLVGETFAALPVARTVVVSGYSQRSNSATGHLEDQYLLSVKVAREAWEQLAFDRLAELNVVDSLARHELRRDLTRIGELRPIRPFQEEETCEV</sequence>
<evidence type="ECO:0000259" key="1">
    <source>
        <dbReference type="Pfam" id="PF14020"/>
    </source>
</evidence>
<protein>
    <recommendedName>
        <fullName evidence="1">DUF4236 domain-containing protein</fullName>
    </recommendedName>
</protein>
<feature type="domain" description="DUF4236" evidence="1">
    <location>
        <begin position="3"/>
        <end position="56"/>
    </location>
</feature>
<dbReference type="KEGG" id="mpt:Mpe_B0049"/>
<evidence type="ECO:0000313" key="2">
    <source>
        <dbReference type="EMBL" id="ABM96828.1"/>
    </source>
</evidence>
<keyword evidence="2" id="KW-0614">Plasmid</keyword>
<dbReference type="InterPro" id="IPR025330">
    <property type="entry name" value="DUF4236"/>
</dbReference>